<comment type="caution">
    <text evidence="1">The sequence shown here is derived from an EMBL/GenBank/DDBJ whole genome shotgun (WGS) entry which is preliminary data.</text>
</comment>
<dbReference type="AlphaFoldDB" id="A0AAD4VFQ9"/>
<keyword evidence="2" id="KW-1185">Reference proteome</keyword>
<dbReference type="Proteomes" id="UP001054821">
    <property type="component" value="Chromosome 6"/>
</dbReference>
<accession>A0AAD4VFQ9</accession>
<sequence length="105" mass="12128">MKQRKTQVITFCQKLNWCGNIDQGDLQLLKPISLCFLEGPEAGIGILLGKNPEKWPVCWYFGLSLKTWAVLEAWQLPRLVKMNVKKRHTSRITGRLLEAMLACWK</sequence>
<evidence type="ECO:0000313" key="1">
    <source>
        <dbReference type="EMBL" id="KAI5323653.1"/>
    </source>
</evidence>
<evidence type="ECO:0000313" key="2">
    <source>
        <dbReference type="Proteomes" id="UP001054821"/>
    </source>
</evidence>
<name>A0AAD4VFQ9_PRUDU</name>
<reference evidence="1 2" key="1">
    <citation type="journal article" date="2022" name="G3 (Bethesda)">
        <title>Whole-genome sequence and methylome profiling of the almond [Prunus dulcis (Mill.) D.A. Webb] cultivar 'Nonpareil'.</title>
        <authorList>
            <person name="D'Amico-Willman K.M."/>
            <person name="Ouma W.Z."/>
            <person name="Meulia T."/>
            <person name="Sideli G.M."/>
            <person name="Gradziel T.M."/>
            <person name="Fresnedo-Ramirez J."/>
        </authorList>
    </citation>
    <scope>NUCLEOTIDE SEQUENCE [LARGE SCALE GENOMIC DNA]</scope>
    <source>
        <strain evidence="1">Clone GOH B32 T37-40</strain>
    </source>
</reference>
<protein>
    <submittedName>
        <fullName evidence="1">Uncharacterized protein</fullName>
    </submittedName>
</protein>
<proteinExistence type="predicted"/>
<dbReference type="EMBL" id="JAJFAZ020000006">
    <property type="protein sequence ID" value="KAI5323653.1"/>
    <property type="molecule type" value="Genomic_DNA"/>
</dbReference>
<organism evidence="1 2">
    <name type="scientific">Prunus dulcis</name>
    <name type="common">Almond</name>
    <name type="synonym">Amygdalus dulcis</name>
    <dbReference type="NCBI Taxonomy" id="3755"/>
    <lineage>
        <taxon>Eukaryota</taxon>
        <taxon>Viridiplantae</taxon>
        <taxon>Streptophyta</taxon>
        <taxon>Embryophyta</taxon>
        <taxon>Tracheophyta</taxon>
        <taxon>Spermatophyta</taxon>
        <taxon>Magnoliopsida</taxon>
        <taxon>eudicotyledons</taxon>
        <taxon>Gunneridae</taxon>
        <taxon>Pentapetalae</taxon>
        <taxon>rosids</taxon>
        <taxon>fabids</taxon>
        <taxon>Rosales</taxon>
        <taxon>Rosaceae</taxon>
        <taxon>Amygdaloideae</taxon>
        <taxon>Amygdaleae</taxon>
        <taxon>Prunus</taxon>
    </lineage>
</organism>
<gene>
    <name evidence="1" type="ORF">L3X38_032725</name>
</gene>